<proteinExistence type="predicted"/>
<evidence type="ECO:0000313" key="1">
    <source>
        <dbReference type="EMBL" id="MBE9217594.1"/>
    </source>
</evidence>
<protein>
    <submittedName>
        <fullName evidence="1">Uncharacterized protein</fullName>
    </submittedName>
</protein>
<keyword evidence="2" id="KW-1185">Reference proteome</keyword>
<sequence length="87" mass="10105">MTGATPRGQVTGATPRGQGTGYRLQVTGYRLQVTGYRLQVLGNFTFRYLCWFFSVHLLVLFYLFSQFFKQFRQHDVRKYKTIGIAKA</sequence>
<reference evidence="1" key="1">
    <citation type="submission" date="2020-10" db="EMBL/GenBank/DDBJ databases">
        <authorList>
            <person name="Castelo-Branco R."/>
            <person name="Eusebio N."/>
            <person name="Adriana R."/>
            <person name="Vieira A."/>
            <person name="Brugerolle De Fraissinette N."/>
            <person name="Rezende De Castro R."/>
            <person name="Schneider M.P."/>
            <person name="Vasconcelos V."/>
            <person name="Leao P.N."/>
        </authorList>
    </citation>
    <scope>NUCLEOTIDE SEQUENCE</scope>
    <source>
        <strain evidence="1">LEGE 04289</strain>
    </source>
</reference>
<dbReference type="Proteomes" id="UP000597867">
    <property type="component" value="Unassembled WGS sequence"/>
</dbReference>
<name>A0ACC5PY94_DOLFA</name>
<dbReference type="EMBL" id="JADEWF010000004">
    <property type="protein sequence ID" value="MBE9217594.1"/>
    <property type="molecule type" value="Genomic_DNA"/>
</dbReference>
<gene>
    <name evidence="1" type="ORF">IQ222_01975</name>
</gene>
<comment type="caution">
    <text evidence="1">The sequence shown here is derived from an EMBL/GenBank/DDBJ whole genome shotgun (WGS) entry which is preliminary data.</text>
</comment>
<accession>A0ACC5PY94</accession>
<organism evidence="1 2">
    <name type="scientific">Dolichospermum flos-aquae LEGE 04289</name>
    <dbReference type="NCBI Taxonomy" id="1828708"/>
    <lineage>
        <taxon>Bacteria</taxon>
        <taxon>Bacillati</taxon>
        <taxon>Cyanobacteriota</taxon>
        <taxon>Cyanophyceae</taxon>
        <taxon>Nostocales</taxon>
        <taxon>Aphanizomenonaceae</taxon>
        <taxon>Dolichospermum</taxon>
    </lineage>
</organism>
<evidence type="ECO:0000313" key="2">
    <source>
        <dbReference type="Proteomes" id="UP000597867"/>
    </source>
</evidence>